<sequence length="393" mass="43153">MGKMLSSCVSCWASSLRLCRCGCTKSRRPNDRLKHSQTPQSQVASRRICQLVGRRKLLAAGCCLLSVGSRRVREREGEGEGEGGCDRDCPSRLRRRVRDRPVQAGHPLAVVETSVSLALLPCLHCPSSLSLPVFVTLAQLNRRAHVGPASSSSSSSWSSSSPPTGLDGQFGQTTRDSAKKATSQHTFPPNPNEEEEDNIMPEHAHWVIGRGDARSPDWVGTPAQKRRHLGRKVVRVHSPTGRTASARPSRRHEFEAARRTLLPSAGLLAATATGHHMRLNRFPSDTITLRHTESCCVALILVCPPWVTLRRTESYWVSLRRAESCCVALILVIPPCVTLLRTESYWFSLRRAESCCVALILVCPPRVNCVSLRCVVLNLIASHCVVLDLVASG</sequence>
<gene>
    <name evidence="2" type="ORF">PXEA_LOCUS35912</name>
</gene>
<proteinExistence type="predicted"/>
<feature type="region of interest" description="Disordered" evidence="1">
    <location>
        <begin position="146"/>
        <end position="198"/>
    </location>
</feature>
<keyword evidence="3" id="KW-1185">Reference proteome</keyword>
<dbReference type="AlphaFoldDB" id="A0A3S5CRL7"/>
<accession>A0A3S5CRL7</accession>
<feature type="compositionally biased region" description="Polar residues" evidence="1">
    <location>
        <begin position="170"/>
        <end position="187"/>
    </location>
</feature>
<feature type="compositionally biased region" description="Low complexity" evidence="1">
    <location>
        <begin position="150"/>
        <end position="161"/>
    </location>
</feature>
<organism evidence="2 3">
    <name type="scientific">Protopolystoma xenopodis</name>
    <dbReference type="NCBI Taxonomy" id="117903"/>
    <lineage>
        <taxon>Eukaryota</taxon>
        <taxon>Metazoa</taxon>
        <taxon>Spiralia</taxon>
        <taxon>Lophotrochozoa</taxon>
        <taxon>Platyhelminthes</taxon>
        <taxon>Monogenea</taxon>
        <taxon>Polyopisthocotylea</taxon>
        <taxon>Polystomatidea</taxon>
        <taxon>Polystomatidae</taxon>
        <taxon>Protopolystoma</taxon>
    </lineage>
</organism>
<comment type="caution">
    <text evidence="2">The sequence shown here is derived from an EMBL/GenBank/DDBJ whole genome shotgun (WGS) entry which is preliminary data.</text>
</comment>
<evidence type="ECO:0000256" key="1">
    <source>
        <dbReference type="SAM" id="MobiDB-lite"/>
    </source>
</evidence>
<evidence type="ECO:0000313" key="2">
    <source>
        <dbReference type="EMBL" id="VEL42472.1"/>
    </source>
</evidence>
<name>A0A3S5CRL7_9PLAT</name>
<evidence type="ECO:0000313" key="3">
    <source>
        <dbReference type="Proteomes" id="UP000784294"/>
    </source>
</evidence>
<protein>
    <submittedName>
        <fullName evidence="2">Uncharacterized protein</fullName>
    </submittedName>
</protein>
<dbReference type="Proteomes" id="UP000784294">
    <property type="component" value="Unassembled WGS sequence"/>
</dbReference>
<dbReference type="EMBL" id="CAAALY010274578">
    <property type="protein sequence ID" value="VEL42472.1"/>
    <property type="molecule type" value="Genomic_DNA"/>
</dbReference>
<reference evidence="2" key="1">
    <citation type="submission" date="2018-11" db="EMBL/GenBank/DDBJ databases">
        <authorList>
            <consortium name="Pathogen Informatics"/>
        </authorList>
    </citation>
    <scope>NUCLEOTIDE SEQUENCE</scope>
</reference>